<dbReference type="FunCoup" id="A0A0M8K8G3">
    <property type="interactions" value="318"/>
</dbReference>
<keyword evidence="11" id="KW-1185">Reference proteome</keyword>
<dbReference type="PANTHER" id="PTHR43764:SF1">
    <property type="entry name" value="MOLYBDOPTERIN MOLYBDOTRANSFERASE"/>
    <property type="match status" value="1"/>
</dbReference>
<keyword evidence="5" id="KW-0479">Metal-binding</keyword>
<proteinExistence type="predicted"/>
<dbReference type="PROSITE" id="PS01078">
    <property type="entry name" value="MOCF_BIOSYNTHESIS_1"/>
    <property type="match status" value="1"/>
</dbReference>
<evidence type="ECO:0000256" key="6">
    <source>
        <dbReference type="ARBA" id="ARBA00022842"/>
    </source>
</evidence>
<comment type="pathway">
    <text evidence="2">Cofactor biosynthesis; molybdopterin biosynthesis.</text>
</comment>
<evidence type="ECO:0000256" key="4">
    <source>
        <dbReference type="ARBA" id="ARBA00022679"/>
    </source>
</evidence>
<dbReference type="PANTHER" id="PTHR43764">
    <property type="entry name" value="MOLYBDENUM COFACTOR BIOSYNTHESIS"/>
    <property type="match status" value="1"/>
</dbReference>
<evidence type="ECO:0000256" key="2">
    <source>
        <dbReference type="ARBA" id="ARBA00005046"/>
    </source>
</evidence>
<evidence type="ECO:0000256" key="1">
    <source>
        <dbReference type="ARBA" id="ARBA00001946"/>
    </source>
</evidence>
<evidence type="ECO:0000313" key="9">
    <source>
        <dbReference type="EMBL" id="GAP62892.1"/>
    </source>
</evidence>
<reference evidence="11" key="3">
    <citation type="submission" date="2015-08" db="EMBL/GenBank/DDBJ databases">
        <title>Draft Genome Sequence of a Heterotrophic Facultative Anaerobic Bacterium Ardenticatena maritima Strain 110S.</title>
        <authorList>
            <person name="Kawaichi S."/>
            <person name="Yoshida T."/>
            <person name="Sako Y."/>
            <person name="Nakamura R."/>
        </authorList>
    </citation>
    <scope>NUCLEOTIDE SEQUENCE [LARGE SCALE GENOMIC DNA]</scope>
    <source>
        <strain evidence="11">110S</strain>
    </source>
</reference>
<dbReference type="Proteomes" id="UP000037784">
    <property type="component" value="Unassembled WGS sequence"/>
</dbReference>
<dbReference type="SUPFAM" id="SSF53218">
    <property type="entry name" value="Molybdenum cofactor biosynthesis proteins"/>
    <property type="match status" value="1"/>
</dbReference>
<dbReference type="EMBL" id="BBZA01000089">
    <property type="protein sequence ID" value="GAP62892.1"/>
    <property type="molecule type" value="Genomic_DNA"/>
</dbReference>
<protein>
    <submittedName>
        <fullName evidence="10">Cytoplasmic protein</fullName>
    </submittedName>
</protein>
<reference evidence="9 11" key="1">
    <citation type="journal article" date="2015" name="Genome Announc.">
        <title>Draft Genome Sequence of a Heterotrophic Facultative Anaerobic Thermophilic Bacterium, Ardenticatena maritima Strain 110ST.</title>
        <authorList>
            <person name="Kawaichi S."/>
            <person name="Yoshida T."/>
            <person name="Sako Y."/>
            <person name="Nakamura R."/>
        </authorList>
    </citation>
    <scope>NUCLEOTIDE SEQUENCE [LARGE SCALE GENOMIC DNA]</scope>
    <source>
        <strain evidence="9 11">110S</strain>
    </source>
</reference>
<dbReference type="RefSeq" id="WP_054492777.1">
    <property type="nucleotide sequence ID" value="NZ_BBZA01000089.1"/>
</dbReference>
<dbReference type="Gene3D" id="3.40.980.10">
    <property type="entry name" value="MoaB/Mog-like domain"/>
    <property type="match status" value="1"/>
</dbReference>
<evidence type="ECO:0000313" key="10">
    <source>
        <dbReference type="EMBL" id="KPL89206.1"/>
    </source>
</evidence>
<gene>
    <name evidence="9" type="ORF">ARMA_1315</name>
    <name evidence="10" type="ORF">SE16_01505</name>
</gene>
<keyword evidence="3" id="KW-0500">Molybdenum</keyword>
<dbReference type="GO" id="GO:0006777">
    <property type="term" value="P:Mo-molybdopterin cofactor biosynthetic process"/>
    <property type="evidence" value="ECO:0007669"/>
    <property type="project" value="UniProtKB-KW"/>
</dbReference>
<dbReference type="EMBL" id="LGKN01000003">
    <property type="protein sequence ID" value="KPL89206.1"/>
    <property type="molecule type" value="Genomic_DNA"/>
</dbReference>
<dbReference type="STRING" id="872965.SE16_01505"/>
<dbReference type="PATRIC" id="fig|872965.6.peg.246"/>
<sequence length="173" mass="18679">MSTGTIRVGILTVSDRTARGEYEDRSGPVIAELIETELAGAVVAERAVVPDDVEAIQRVLRHWADDVRLDLILTTGGTGFAPRDRTPEATRPLLDREAPGLVVAMLVASLQVTPHAMLSRPAAGMRGQTLIINLPGSPKAVRENLQTILPALPHGLELLREAPGASERHDHRR</sequence>
<name>A0A0M8K8G3_9CHLR</name>
<evidence type="ECO:0000256" key="3">
    <source>
        <dbReference type="ARBA" id="ARBA00022505"/>
    </source>
</evidence>
<dbReference type="UniPathway" id="UPA00344"/>
<evidence type="ECO:0000259" key="8">
    <source>
        <dbReference type="SMART" id="SM00852"/>
    </source>
</evidence>
<evidence type="ECO:0000313" key="12">
    <source>
        <dbReference type="Proteomes" id="UP000050502"/>
    </source>
</evidence>
<accession>A0A0M8K8G3</accession>
<dbReference type="NCBIfam" id="TIGR00177">
    <property type="entry name" value="molyb_syn"/>
    <property type="match status" value="1"/>
</dbReference>
<dbReference type="InterPro" id="IPR036425">
    <property type="entry name" value="MoaB/Mog-like_dom_sf"/>
</dbReference>
<keyword evidence="7" id="KW-0501">Molybdenum cofactor biosynthesis</keyword>
<dbReference type="InParanoid" id="A0A0M8K8G3"/>
<dbReference type="InterPro" id="IPR008284">
    <property type="entry name" value="MoCF_biosynth_CS"/>
</dbReference>
<comment type="caution">
    <text evidence="9">The sequence shown here is derived from an EMBL/GenBank/DDBJ whole genome shotgun (WGS) entry which is preliminary data.</text>
</comment>
<dbReference type="CDD" id="cd00886">
    <property type="entry name" value="MogA_MoaB"/>
    <property type="match status" value="1"/>
</dbReference>
<organism evidence="9 11">
    <name type="scientific">Ardenticatena maritima</name>
    <dbReference type="NCBI Taxonomy" id="872965"/>
    <lineage>
        <taxon>Bacteria</taxon>
        <taxon>Bacillati</taxon>
        <taxon>Chloroflexota</taxon>
        <taxon>Ardenticatenia</taxon>
        <taxon>Ardenticatenales</taxon>
        <taxon>Ardenticatenaceae</taxon>
        <taxon>Ardenticatena</taxon>
    </lineage>
</organism>
<dbReference type="FunFam" id="3.40.980.10:FF:000002">
    <property type="entry name" value="Molybdopterin molybdenumtransferase"/>
    <property type="match status" value="1"/>
</dbReference>
<dbReference type="InterPro" id="IPR001453">
    <property type="entry name" value="MoaB/Mog_dom"/>
</dbReference>
<dbReference type="GO" id="GO:0016740">
    <property type="term" value="F:transferase activity"/>
    <property type="evidence" value="ECO:0007669"/>
    <property type="project" value="UniProtKB-KW"/>
</dbReference>
<dbReference type="OrthoDB" id="9784492at2"/>
<evidence type="ECO:0000313" key="11">
    <source>
        <dbReference type="Proteomes" id="UP000037784"/>
    </source>
</evidence>
<dbReference type="AlphaFoldDB" id="A0A0M8K8G3"/>
<evidence type="ECO:0000256" key="5">
    <source>
        <dbReference type="ARBA" id="ARBA00022723"/>
    </source>
</evidence>
<evidence type="ECO:0000256" key="7">
    <source>
        <dbReference type="ARBA" id="ARBA00023150"/>
    </source>
</evidence>
<keyword evidence="4" id="KW-0808">Transferase</keyword>
<dbReference type="InterPro" id="IPR051920">
    <property type="entry name" value="MPT_Adenylyltrnsfr/MoaC-Rel"/>
</dbReference>
<dbReference type="Pfam" id="PF00994">
    <property type="entry name" value="MoCF_biosynth"/>
    <property type="match status" value="1"/>
</dbReference>
<reference evidence="10 12" key="2">
    <citation type="submission" date="2015-07" db="EMBL/GenBank/DDBJ databases">
        <title>Whole genome sequence of Ardenticatena maritima DSM 23922.</title>
        <authorList>
            <person name="Hemp J."/>
            <person name="Ward L.M."/>
            <person name="Pace L.A."/>
            <person name="Fischer W.W."/>
        </authorList>
    </citation>
    <scope>NUCLEOTIDE SEQUENCE [LARGE SCALE GENOMIC DNA]</scope>
    <source>
        <strain evidence="10 12">110S</strain>
    </source>
</reference>
<keyword evidence="6" id="KW-0460">Magnesium</keyword>
<feature type="domain" description="MoaB/Mog" evidence="8">
    <location>
        <begin position="9"/>
        <end position="155"/>
    </location>
</feature>
<dbReference type="Proteomes" id="UP000050502">
    <property type="component" value="Unassembled WGS sequence"/>
</dbReference>
<dbReference type="SMART" id="SM00852">
    <property type="entry name" value="MoCF_biosynth"/>
    <property type="match status" value="1"/>
</dbReference>
<comment type="cofactor">
    <cofactor evidence="1">
        <name>Mg(2+)</name>
        <dbReference type="ChEBI" id="CHEBI:18420"/>
    </cofactor>
</comment>
<dbReference type="GO" id="GO:0046872">
    <property type="term" value="F:metal ion binding"/>
    <property type="evidence" value="ECO:0007669"/>
    <property type="project" value="UniProtKB-KW"/>
</dbReference>